<name>A0A517E178_9FIRM</name>
<keyword evidence="1" id="KW-0812">Transmembrane</keyword>
<keyword evidence="1" id="KW-0472">Membrane</keyword>
<keyword evidence="3" id="KW-1185">Reference proteome</keyword>
<dbReference type="AlphaFoldDB" id="A0A517E178"/>
<dbReference type="Pfam" id="PF09578">
    <property type="entry name" value="Spore_YabQ"/>
    <property type="match status" value="1"/>
</dbReference>
<sequence length="159" mass="18543">MEFSTQLNTFLLIAATGILLGMLFDTYRVLRGYYRPPWLITSITDLLYWLVAAGIAFVALIMGNWGELRFYVFIAMFTGVAAYYRLASRHFLRLVILLFKLASHLWQTGKRMLVFTFIKPVRLLVKALFWPVRYIGRKCLAWYKKRQPPPPPPEEVPPP</sequence>
<dbReference type="EMBL" id="CP036259">
    <property type="protein sequence ID" value="QDR83359.1"/>
    <property type="molecule type" value="Genomic_DNA"/>
</dbReference>
<dbReference type="KEGG" id="sted:SPTER_48430"/>
<dbReference type="NCBIfam" id="TIGR02893">
    <property type="entry name" value="spore_yabQ"/>
    <property type="match status" value="1"/>
</dbReference>
<keyword evidence="1" id="KW-1133">Transmembrane helix</keyword>
<feature type="transmembrane region" description="Helical" evidence="1">
    <location>
        <begin position="6"/>
        <end position="26"/>
    </location>
</feature>
<accession>A0A517E178</accession>
<dbReference type="InterPro" id="IPR019074">
    <property type="entry name" value="YabQ"/>
</dbReference>
<reference evidence="2 3" key="1">
    <citation type="submission" date="2019-02" db="EMBL/GenBank/DDBJ databases">
        <title>Closed genome of Sporomusa termitida DSM 4440.</title>
        <authorList>
            <person name="Poehlein A."/>
            <person name="Daniel R."/>
        </authorList>
    </citation>
    <scope>NUCLEOTIDE SEQUENCE [LARGE SCALE GENOMIC DNA]</scope>
    <source>
        <strain evidence="2 3">DSM 4440</strain>
    </source>
</reference>
<gene>
    <name evidence="2" type="primary">yabQ</name>
    <name evidence="2" type="ORF">SPTER_48430</name>
</gene>
<feature type="transmembrane region" description="Helical" evidence="1">
    <location>
        <begin position="68"/>
        <end position="84"/>
    </location>
</feature>
<feature type="transmembrane region" description="Helical" evidence="1">
    <location>
        <begin position="38"/>
        <end position="62"/>
    </location>
</feature>
<proteinExistence type="predicted"/>
<dbReference type="RefSeq" id="WP_170233388.1">
    <property type="nucleotide sequence ID" value="NZ_CP036259.1"/>
</dbReference>
<evidence type="ECO:0000256" key="1">
    <source>
        <dbReference type="SAM" id="Phobius"/>
    </source>
</evidence>
<evidence type="ECO:0000313" key="3">
    <source>
        <dbReference type="Proteomes" id="UP000320776"/>
    </source>
</evidence>
<dbReference type="Proteomes" id="UP000320776">
    <property type="component" value="Chromosome"/>
</dbReference>
<protein>
    <submittedName>
        <fullName evidence="2">Spore protein YabQ</fullName>
    </submittedName>
</protein>
<evidence type="ECO:0000313" key="2">
    <source>
        <dbReference type="EMBL" id="QDR83359.1"/>
    </source>
</evidence>
<organism evidence="2 3">
    <name type="scientific">Sporomusa termitida</name>
    <dbReference type="NCBI Taxonomy" id="2377"/>
    <lineage>
        <taxon>Bacteria</taxon>
        <taxon>Bacillati</taxon>
        <taxon>Bacillota</taxon>
        <taxon>Negativicutes</taxon>
        <taxon>Selenomonadales</taxon>
        <taxon>Sporomusaceae</taxon>
        <taxon>Sporomusa</taxon>
    </lineage>
</organism>